<dbReference type="AlphaFoldDB" id="A0AAN0JWP3"/>
<proteinExistence type="predicted"/>
<dbReference type="KEGG" id="aqu:105315396"/>
<keyword evidence="2" id="KW-0040">ANK repeat</keyword>
<keyword evidence="1" id="KW-0677">Repeat</keyword>
<evidence type="ECO:0000256" key="1">
    <source>
        <dbReference type="ARBA" id="ARBA00022737"/>
    </source>
</evidence>
<evidence type="ECO:0000313" key="3">
    <source>
        <dbReference type="EnsemblMetazoa" id="XP_019861612.1"/>
    </source>
</evidence>
<dbReference type="Gene3D" id="1.25.40.20">
    <property type="entry name" value="Ankyrin repeat-containing domain"/>
    <property type="match status" value="1"/>
</dbReference>
<dbReference type="EnsemblMetazoa" id="XM_020006053.1">
    <property type="protein sequence ID" value="XP_019861612.1"/>
    <property type="gene ID" value="LOC105315396"/>
</dbReference>
<dbReference type="PANTHER" id="PTHR24198:SF165">
    <property type="entry name" value="ANKYRIN REPEAT-CONTAINING PROTEIN-RELATED"/>
    <property type="match status" value="1"/>
</dbReference>
<dbReference type="SUPFAM" id="SSF48403">
    <property type="entry name" value="Ankyrin repeat"/>
    <property type="match status" value="1"/>
</dbReference>
<evidence type="ECO:0000256" key="2">
    <source>
        <dbReference type="ARBA" id="ARBA00023043"/>
    </source>
</evidence>
<evidence type="ECO:0000313" key="4">
    <source>
        <dbReference type="Proteomes" id="UP000007879"/>
    </source>
</evidence>
<dbReference type="GeneID" id="105315396"/>
<dbReference type="PANTHER" id="PTHR24198">
    <property type="entry name" value="ANKYRIN REPEAT AND PROTEIN KINASE DOMAIN-CONTAINING PROTEIN"/>
    <property type="match status" value="1"/>
</dbReference>
<dbReference type="RefSeq" id="XP_019861612.1">
    <property type="nucleotide sequence ID" value="XM_020006053.1"/>
</dbReference>
<dbReference type="InterPro" id="IPR036770">
    <property type="entry name" value="Ankyrin_rpt-contain_sf"/>
</dbReference>
<keyword evidence="4" id="KW-1185">Reference proteome</keyword>
<reference evidence="3" key="2">
    <citation type="submission" date="2024-06" db="UniProtKB">
        <authorList>
            <consortium name="EnsemblMetazoa"/>
        </authorList>
    </citation>
    <scope>IDENTIFICATION</scope>
</reference>
<organism evidence="3 4">
    <name type="scientific">Amphimedon queenslandica</name>
    <name type="common">Sponge</name>
    <dbReference type="NCBI Taxonomy" id="400682"/>
    <lineage>
        <taxon>Eukaryota</taxon>
        <taxon>Metazoa</taxon>
        <taxon>Porifera</taxon>
        <taxon>Demospongiae</taxon>
        <taxon>Heteroscleromorpha</taxon>
        <taxon>Haplosclerida</taxon>
        <taxon>Niphatidae</taxon>
        <taxon>Amphimedon</taxon>
    </lineage>
</organism>
<dbReference type="Pfam" id="PF12796">
    <property type="entry name" value="Ank_2"/>
    <property type="match status" value="1"/>
</dbReference>
<dbReference type="InterPro" id="IPR002110">
    <property type="entry name" value="Ankyrin_rpt"/>
</dbReference>
<reference evidence="4" key="1">
    <citation type="journal article" date="2010" name="Nature">
        <title>The Amphimedon queenslandica genome and the evolution of animal complexity.</title>
        <authorList>
            <person name="Srivastava M."/>
            <person name="Simakov O."/>
            <person name="Chapman J."/>
            <person name="Fahey B."/>
            <person name="Gauthier M.E."/>
            <person name="Mitros T."/>
            <person name="Richards G.S."/>
            <person name="Conaco C."/>
            <person name="Dacre M."/>
            <person name="Hellsten U."/>
            <person name="Larroux C."/>
            <person name="Putnam N.H."/>
            <person name="Stanke M."/>
            <person name="Adamska M."/>
            <person name="Darling A."/>
            <person name="Degnan S.M."/>
            <person name="Oakley T.H."/>
            <person name="Plachetzki D.C."/>
            <person name="Zhai Y."/>
            <person name="Adamski M."/>
            <person name="Calcino A."/>
            <person name="Cummins S.F."/>
            <person name="Goodstein D.M."/>
            <person name="Harris C."/>
            <person name="Jackson D.J."/>
            <person name="Leys S.P."/>
            <person name="Shu S."/>
            <person name="Woodcroft B.J."/>
            <person name="Vervoort M."/>
            <person name="Kosik K.S."/>
            <person name="Manning G."/>
            <person name="Degnan B.M."/>
            <person name="Rokhsar D.S."/>
        </authorList>
    </citation>
    <scope>NUCLEOTIDE SEQUENCE [LARGE SCALE GENOMIC DNA]</scope>
</reference>
<dbReference type="SMART" id="SM00248">
    <property type="entry name" value="ANK"/>
    <property type="match status" value="5"/>
</dbReference>
<name>A0AAN0JWP3_AMPQE</name>
<accession>A0AAN0JWP3</accession>
<protein>
    <submittedName>
        <fullName evidence="3">Uncharacterized protein</fullName>
    </submittedName>
</protein>
<dbReference type="Proteomes" id="UP000007879">
    <property type="component" value="Unassembled WGS sequence"/>
</dbReference>
<sequence length="292" mass="32396">MCHVPPDQPDNSNNTPLLYSAMGGHSNLVEFFIERKCDASRINSEGASLSLLACQSGKLALIHKLEKLNLFSLSSIDADGFNVLHYTVKHNSIELYQYLLTLAINMKNPNRQTPLIRASWHVSSSVIKYIVSIQGIESLLATDDHGWSCLHSACSSISFAKAGMVYHKVLEQNDAPIICSNNTYIRFNIDFISRKKRIQMFYSLLKKASNFPNFKINAVTNDGNSLLHIASCSGSTLLVKALEKYDIKCTLDNDGRSLVHYAACANDTDTYGCTPLVYSCWSVVLISLISMV</sequence>